<evidence type="ECO:0000256" key="5">
    <source>
        <dbReference type="ARBA" id="ARBA00023237"/>
    </source>
</evidence>
<keyword evidence="5" id="KW-0998">Cell outer membrane</keyword>
<feature type="domain" description="RagB/SusD" evidence="6">
    <location>
        <begin position="347"/>
        <end position="467"/>
    </location>
</feature>
<evidence type="ECO:0000259" key="7">
    <source>
        <dbReference type="Pfam" id="PF14322"/>
    </source>
</evidence>
<feature type="domain" description="SusD-like N-terminal" evidence="7">
    <location>
        <begin position="23"/>
        <end position="222"/>
    </location>
</feature>
<dbReference type="Proteomes" id="UP001549146">
    <property type="component" value="Unassembled WGS sequence"/>
</dbReference>
<name>A0ABV2LQR0_9FLAO</name>
<dbReference type="CDD" id="cd08977">
    <property type="entry name" value="SusD"/>
    <property type="match status" value="1"/>
</dbReference>
<sequence length="467" mass="52120">MKKIFFSLSIIGLLGLTSCQDDFMEYEPTDTSDVGTAITNEGQLQTAVFGVYDALQSNYAYGNYYITAQEIMTDNGFVMFDNSNRFTDFYRYTHAQATGGSISNMWTIGYRAIARANFVLSFEGNITGSSVDQNFAEARALRALTLFNLVNYYARPYGTINQDLGIPVPTVLETDVPLARKTVEEVYAEIISELETAAPNLGAENSRITQKAVYGILSRVFLYKKDYQKAQDYAALALAGSELLNGVVEVEGEPTTDATVLENYYLNPLASSETLFAIDFTALDNPNTNDALSATWTIGGTYEDTAATTDFYNLIEEGDARKGLYSVIQSADNPLPYAVKKFGPVDNDVVVIRATEVKLNQIEAMYYTNQAAALTELVDWVQTYRNPEYTFSGSGQALLDEILEQRRIELAFEGHRYFDLNRYELPIIKSANCTVNCDLPFSNHMRVFPIPFNETNTNSLMVQNPNY</sequence>
<proteinExistence type="inferred from homology"/>
<dbReference type="Gene3D" id="1.25.40.390">
    <property type="match status" value="1"/>
</dbReference>
<dbReference type="Pfam" id="PF14322">
    <property type="entry name" value="SusD-like_3"/>
    <property type="match status" value="1"/>
</dbReference>
<keyword evidence="3" id="KW-0732">Signal</keyword>
<dbReference type="PROSITE" id="PS51257">
    <property type="entry name" value="PROKAR_LIPOPROTEIN"/>
    <property type="match status" value="1"/>
</dbReference>
<accession>A0ABV2LQR0</accession>
<evidence type="ECO:0000259" key="6">
    <source>
        <dbReference type="Pfam" id="PF07980"/>
    </source>
</evidence>
<evidence type="ECO:0000256" key="1">
    <source>
        <dbReference type="ARBA" id="ARBA00004442"/>
    </source>
</evidence>
<dbReference type="InterPro" id="IPR012944">
    <property type="entry name" value="SusD_RagB_dom"/>
</dbReference>
<evidence type="ECO:0000256" key="4">
    <source>
        <dbReference type="ARBA" id="ARBA00023136"/>
    </source>
</evidence>
<dbReference type="Pfam" id="PF07980">
    <property type="entry name" value="SusD_RagB"/>
    <property type="match status" value="1"/>
</dbReference>
<comment type="caution">
    <text evidence="8">The sequence shown here is derived from an EMBL/GenBank/DDBJ whole genome shotgun (WGS) entry which is preliminary data.</text>
</comment>
<keyword evidence="9" id="KW-1185">Reference proteome</keyword>
<gene>
    <name evidence="8" type="ORF">ABID46_000308</name>
</gene>
<dbReference type="SUPFAM" id="SSF48452">
    <property type="entry name" value="TPR-like"/>
    <property type="match status" value="1"/>
</dbReference>
<dbReference type="EMBL" id="JBEPMO010000001">
    <property type="protein sequence ID" value="MET3730756.1"/>
    <property type="molecule type" value="Genomic_DNA"/>
</dbReference>
<comment type="similarity">
    <text evidence="2">Belongs to the SusD family.</text>
</comment>
<evidence type="ECO:0000256" key="2">
    <source>
        <dbReference type="ARBA" id="ARBA00006275"/>
    </source>
</evidence>
<organism evidence="8 9">
    <name type="scientific">Moheibacter stercoris</name>
    <dbReference type="NCBI Taxonomy" id="1628251"/>
    <lineage>
        <taxon>Bacteria</taxon>
        <taxon>Pseudomonadati</taxon>
        <taxon>Bacteroidota</taxon>
        <taxon>Flavobacteriia</taxon>
        <taxon>Flavobacteriales</taxon>
        <taxon>Weeksellaceae</taxon>
        <taxon>Moheibacter</taxon>
    </lineage>
</organism>
<dbReference type="InterPro" id="IPR011990">
    <property type="entry name" value="TPR-like_helical_dom_sf"/>
</dbReference>
<dbReference type="InterPro" id="IPR033985">
    <property type="entry name" value="SusD-like_N"/>
</dbReference>
<dbReference type="RefSeq" id="WP_354506174.1">
    <property type="nucleotide sequence ID" value="NZ_JBEPMO010000001.1"/>
</dbReference>
<comment type="subcellular location">
    <subcellularLocation>
        <location evidence="1">Cell outer membrane</location>
    </subcellularLocation>
</comment>
<evidence type="ECO:0000256" key="3">
    <source>
        <dbReference type="ARBA" id="ARBA00022729"/>
    </source>
</evidence>
<reference evidence="8 9" key="1">
    <citation type="submission" date="2024-06" db="EMBL/GenBank/DDBJ databases">
        <title>Genomic Encyclopedia of Type Strains, Phase IV (KMG-IV): sequencing the most valuable type-strain genomes for metagenomic binning, comparative biology and taxonomic classification.</title>
        <authorList>
            <person name="Goeker M."/>
        </authorList>
    </citation>
    <scope>NUCLEOTIDE SEQUENCE [LARGE SCALE GENOMIC DNA]</scope>
    <source>
        <strain evidence="8 9">DSM 29388</strain>
    </source>
</reference>
<evidence type="ECO:0000313" key="9">
    <source>
        <dbReference type="Proteomes" id="UP001549146"/>
    </source>
</evidence>
<protein>
    <recommendedName>
        <fullName evidence="10">SusD family protein</fullName>
    </recommendedName>
</protein>
<evidence type="ECO:0000313" key="8">
    <source>
        <dbReference type="EMBL" id="MET3730756.1"/>
    </source>
</evidence>
<evidence type="ECO:0008006" key="10">
    <source>
        <dbReference type="Google" id="ProtNLM"/>
    </source>
</evidence>
<keyword evidence="4" id="KW-0472">Membrane</keyword>